<evidence type="ECO:0000256" key="8">
    <source>
        <dbReference type="ARBA" id="ARBA00023242"/>
    </source>
</evidence>
<evidence type="ECO:0000313" key="12">
    <source>
        <dbReference type="EnsemblMetazoa" id="XP_022643564"/>
    </source>
</evidence>
<dbReference type="InterPro" id="IPR015943">
    <property type="entry name" value="WD40/YVTN_repeat-like_dom_sf"/>
</dbReference>
<dbReference type="PANTHER" id="PTHR15271:SF4">
    <property type="entry name" value="CHROMATIN ASSEMBLY FACTOR 1 SUBUNIT B"/>
    <property type="match status" value="1"/>
</dbReference>
<dbReference type="OMA" id="MMACASS"/>
<evidence type="ECO:0000313" key="13">
    <source>
        <dbReference type="Proteomes" id="UP000594260"/>
    </source>
</evidence>
<protein>
    <recommendedName>
        <fullName evidence="11">CAF1B/HIR1 beta-propeller domain-containing protein</fullName>
    </recommendedName>
</protein>
<evidence type="ECO:0000256" key="5">
    <source>
        <dbReference type="ARBA" id="ARBA00022763"/>
    </source>
</evidence>
<dbReference type="Gene3D" id="2.130.10.10">
    <property type="entry name" value="YVTN repeat-like/Quinoprotein amine dehydrogenase"/>
    <property type="match status" value="2"/>
</dbReference>
<dbReference type="Pfam" id="PF24105">
    <property type="entry name" value="Beta-prop_CAF1B_HIR1"/>
    <property type="match status" value="1"/>
</dbReference>
<organism evidence="12 13">
    <name type="scientific">Varroa destructor</name>
    <name type="common">Honeybee mite</name>
    <dbReference type="NCBI Taxonomy" id="109461"/>
    <lineage>
        <taxon>Eukaryota</taxon>
        <taxon>Metazoa</taxon>
        <taxon>Ecdysozoa</taxon>
        <taxon>Arthropoda</taxon>
        <taxon>Chelicerata</taxon>
        <taxon>Arachnida</taxon>
        <taxon>Acari</taxon>
        <taxon>Parasitiformes</taxon>
        <taxon>Mesostigmata</taxon>
        <taxon>Gamasina</taxon>
        <taxon>Dermanyssoidea</taxon>
        <taxon>Varroidae</taxon>
        <taxon>Varroa</taxon>
    </lineage>
</organism>
<keyword evidence="3 9" id="KW-0853">WD repeat</keyword>
<evidence type="ECO:0000259" key="11">
    <source>
        <dbReference type="Pfam" id="PF24105"/>
    </source>
</evidence>
<feature type="compositionally biased region" description="Basic and acidic residues" evidence="10">
    <location>
        <begin position="436"/>
        <end position="448"/>
    </location>
</feature>
<feature type="compositionally biased region" description="Polar residues" evidence="10">
    <location>
        <begin position="56"/>
        <end position="73"/>
    </location>
</feature>
<keyword evidence="7" id="KW-0234">DNA repair</keyword>
<dbReference type="InterPro" id="IPR045145">
    <property type="entry name" value="PTHR15271"/>
</dbReference>
<evidence type="ECO:0000256" key="1">
    <source>
        <dbReference type="ARBA" id="ARBA00004123"/>
    </source>
</evidence>
<dbReference type="PROSITE" id="PS50294">
    <property type="entry name" value="WD_REPEATS_REGION"/>
    <property type="match status" value="2"/>
</dbReference>
<comment type="similarity">
    <text evidence="2">Belongs to the WD repeat HIR1 family.</text>
</comment>
<feature type="domain" description="CAF1B/HIR1 beta-propeller" evidence="11">
    <location>
        <begin position="82"/>
        <end position="407"/>
    </location>
</feature>
<reference evidence="12" key="1">
    <citation type="submission" date="2021-01" db="UniProtKB">
        <authorList>
            <consortium name="EnsemblMetazoa"/>
        </authorList>
    </citation>
    <scope>IDENTIFICATION</scope>
</reference>
<dbReference type="GeneID" id="111242893"/>
<dbReference type="KEGG" id="vde:111242893"/>
<dbReference type="InterPro" id="IPR019775">
    <property type="entry name" value="WD40_repeat_CS"/>
</dbReference>
<evidence type="ECO:0000256" key="9">
    <source>
        <dbReference type="PROSITE-ProRule" id="PRU00221"/>
    </source>
</evidence>
<evidence type="ECO:0000256" key="6">
    <source>
        <dbReference type="ARBA" id="ARBA00022853"/>
    </source>
</evidence>
<dbReference type="GO" id="GO:0006334">
    <property type="term" value="P:nucleosome assembly"/>
    <property type="evidence" value="ECO:0007669"/>
    <property type="project" value="TreeGrafter"/>
</dbReference>
<name>A0A7M7IWQ9_VARDE</name>
<dbReference type="FunCoup" id="A0A7M7IWQ9">
    <property type="interactions" value="1534"/>
</dbReference>
<keyword evidence="5" id="KW-0227">DNA damage</keyword>
<dbReference type="RefSeq" id="XP_022643564.1">
    <property type="nucleotide sequence ID" value="XM_022787829.1"/>
</dbReference>
<dbReference type="InterPro" id="IPR055410">
    <property type="entry name" value="Beta-prop_CAF1B_HIR1"/>
</dbReference>
<dbReference type="InterPro" id="IPR001680">
    <property type="entry name" value="WD40_rpt"/>
</dbReference>
<feature type="compositionally biased region" description="Polar residues" evidence="10">
    <location>
        <begin position="524"/>
        <end position="539"/>
    </location>
</feature>
<evidence type="ECO:0000256" key="2">
    <source>
        <dbReference type="ARBA" id="ARBA00007306"/>
    </source>
</evidence>
<keyword evidence="6" id="KW-0156">Chromatin regulator</keyword>
<proteinExistence type="inferred from homology"/>
<dbReference type="PROSITE" id="PS50082">
    <property type="entry name" value="WD_REPEATS_2"/>
    <property type="match status" value="2"/>
</dbReference>
<feature type="region of interest" description="Disordered" evidence="10">
    <location>
        <begin position="56"/>
        <end position="80"/>
    </location>
</feature>
<accession>A0A7M7IWQ9</accession>
<dbReference type="GO" id="GO:0006335">
    <property type="term" value="P:DNA replication-dependent chromatin assembly"/>
    <property type="evidence" value="ECO:0007669"/>
    <property type="project" value="InterPro"/>
</dbReference>
<dbReference type="InterPro" id="IPR036322">
    <property type="entry name" value="WD40_repeat_dom_sf"/>
</dbReference>
<dbReference type="SUPFAM" id="SSF50978">
    <property type="entry name" value="WD40 repeat-like"/>
    <property type="match status" value="1"/>
</dbReference>
<dbReference type="PANTHER" id="PTHR15271">
    <property type="entry name" value="CHROMATIN ASSEMBLY FACTOR 1 SUBUNIT B"/>
    <property type="match status" value="1"/>
</dbReference>
<evidence type="ECO:0000256" key="3">
    <source>
        <dbReference type="ARBA" id="ARBA00022574"/>
    </source>
</evidence>
<comment type="subcellular location">
    <subcellularLocation>
        <location evidence="1">Nucleus</location>
    </subcellularLocation>
</comment>
<feature type="region of interest" description="Disordered" evidence="10">
    <location>
        <begin position="428"/>
        <end position="565"/>
    </location>
</feature>
<feature type="compositionally biased region" description="Acidic residues" evidence="10">
    <location>
        <begin position="449"/>
        <end position="469"/>
    </location>
</feature>
<dbReference type="CTD" id="36107"/>
<dbReference type="GO" id="GO:0006281">
    <property type="term" value="P:DNA repair"/>
    <property type="evidence" value="ECO:0007669"/>
    <property type="project" value="UniProtKB-KW"/>
</dbReference>
<evidence type="ECO:0000256" key="10">
    <source>
        <dbReference type="SAM" id="MobiDB-lite"/>
    </source>
</evidence>
<feature type="repeat" description="WD" evidence="9">
    <location>
        <begin position="96"/>
        <end position="131"/>
    </location>
</feature>
<keyword evidence="8" id="KW-0539">Nucleus</keyword>
<dbReference type="EnsemblMetazoa" id="XM_022787829">
    <property type="protein sequence ID" value="XP_022643564"/>
    <property type="gene ID" value="LOC111242893"/>
</dbReference>
<dbReference type="GO" id="GO:0033186">
    <property type="term" value="C:CAF-1 complex"/>
    <property type="evidence" value="ECO:0007669"/>
    <property type="project" value="TreeGrafter"/>
</dbReference>
<feature type="repeat" description="WD" evidence="9">
    <location>
        <begin position="155"/>
        <end position="196"/>
    </location>
</feature>
<dbReference type="InParanoid" id="A0A7M7IWQ9"/>
<dbReference type="PROSITE" id="PS00678">
    <property type="entry name" value="WD_REPEATS_1"/>
    <property type="match status" value="1"/>
</dbReference>
<dbReference type="SMART" id="SM00320">
    <property type="entry name" value="WD40"/>
    <property type="match status" value="5"/>
</dbReference>
<dbReference type="Proteomes" id="UP000594260">
    <property type="component" value="Unplaced"/>
</dbReference>
<dbReference type="AlphaFoldDB" id="A0A7M7IWQ9"/>
<evidence type="ECO:0000256" key="7">
    <source>
        <dbReference type="ARBA" id="ARBA00023204"/>
    </source>
</evidence>
<keyword evidence="13" id="KW-1185">Reference proteome</keyword>
<keyword evidence="4" id="KW-0677">Repeat</keyword>
<dbReference type="GO" id="GO:0005634">
    <property type="term" value="C:nucleus"/>
    <property type="evidence" value="ECO:0007669"/>
    <property type="project" value="UniProtKB-SubCell"/>
</dbReference>
<evidence type="ECO:0000256" key="4">
    <source>
        <dbReference type="ARBA" id="ARBA00022737"/>
    </source>
</evidence>
<sequence>MRCVVPQLAWWLDTSPLFSVDFQPANEDGSLRMATCGTDTHVRVWWLKLEVERQPTESSPKNIEPSASTNSGLTVLDSPKKAKDRDKIDIELRADLTRHQRTVSVVRFSHTGEILASGDDEANIILWKLQSSFDGAPQLFDASENKENWQVYKVLRGHIEDVCDLQWSPRDSCLISGSIDSASILWDVSTGRSLGFFKERKGFIQGVAYDPRGRFVAALSSDRQMYVYSTDTRKKIWVAAKAEIPQNGDREVLSTRLFHDDTLKSFCRRPDFSPDGEFLVAPSGVIENNGQITNCIYVFHRSNFSKPVALIPTDKQVTTVVRFSNKFYKTRHSSGSAVVLPYRMVFAAATINMVLVCDTETFTPFAMISDAHYARISDLTWSPDNHTLMASSTDGYCSFMFFEGQELGEQYQGDLPHIHVVEDVLTRRKRTKAPKKKDDSGGERKEASDGDPDQEEMMDVDDDMDDDVDNVNLDDTQHSGDGNDSEGKATPNGSPAKEKENKDVSMTLTTAITGIKKKELAKESPSQQKKSATLNTPQQVVAVDVKDEKRVTLTTLDPPPKDEQK</sequence>
<dbReference type="OrthoDB" id="71227at2759"/>